<evidence type="ECO:0000313" key="10">
    <source>
        <dbReference type="Proteomes" id="UP000192923"/>
    </source>
</evidence>
<dbReference type="InterPro" id="IPR001623">
    <property type="entry name" value="DnaJ_domain"/>
</dbReference>
<feature type="transmembrane region" description="Helical" evidence="7">
    <location>
        <begin position="33"/>
        <end position="51"/>
    </location>
</feature>
<evidence type="ECO:0000256" key="1">
    <source>
        <dbReference type="ARBA" id="ARBA00004167"/>
    </source>
</evidence>
<feature type="domain" description="J" evidence="8">
    <location>
        <begin position="102"/>
        <end position="153"/>
    </location>
</feature>
<feature type="transmembrane region" description="Helical" evidence="7">
    <location>
        <begin position="58"/>
        <end position="76"/>
    </location>
</feature>
<evidence type="ECO:0000256" key="2">
    <source>
        <dbReference type="ARBA" id="ARBA00022692"/>
    </source>
</evidence>
<comment type="subcellular location">
    <subcellularLocation>
        <location evidence="1">Membrane</location>
        <topology evidence="1">Single-pass membrane protein</topology>
    </subcellularLocation>
</comment>
<proteinExistence type="inferred from homology"/>
<dbReference type="SMART" id="SM00271">
    <property type="entry name" value="DnaJ"/>
    <property type="match status" value="1"/>
</dbReference>
<evidence type="ECO:0000256" key="6">
    <source>
        <dbReference type="ARBA" id="ARBA00038105"/>
    </source>
</evidence>
<protein>
    <recommendedName>
        <fullName evidence="8">J domain-containing protein</fullName>
    </recommendedName>
</protein>
<dbReference type="Pfam" id="PF00226">
    <property type="entry name" value="DnaJ"/>
    <property type="match status" value="1"/>
</dbReference>
<dbReference type="OrthoDB" id="9811070at2"/>
<reference evidence="9 10" key="1">
    <citation type="submission" date="2016-12" db="EMBL/GenBank/DDBJ databases">
        <authorList>
            <person name="Song W.-J."/>
            <person name="Kurnit D.M."/>
        </authorList>
    </citation>
    <scope>NUCLEOTIDE SEQUENCE [LARGE SCALE GENOMIC DNA]</scope>
    <source>
        <strain evidence="9 10">175</strain>
    </source>
</reference>
<dbReference type="PANTHER" id="PTHR12763">
    <property type="match status" value="1"/>
</dbReference>
<name>A0A1Y6CYZ3_9GAMM</name>
<evidence type="ECO:0000256" key="3">
    <source>
        <dbReference type="ARBA" id="ARBA00022989"/>
    </source>
</evidence>
<gene>
    <name evidence="9" type="ORF">SAMN02949497_3276</name>
</gene>
<keyword evidence="10" id="KW-1185">Reference proteome</keyword>
<dbReference type="InterPro" id="IPR036869">
    <property type="entry name" value="J_dom_sf"/>
</dbReference>
<dbReference type="Proteomes" id="UP000192923">
    <property type="component" value="Unassembled WGS sequence"/>
</dbReference>
<dbReference type="Gene3D" id="1.10.287.110">
    <property type="entry name" value="DnaJ domain"/>
    <property type="match status" value="1"/>
</dbReference>
<keyword evidence="3 7" id="KW-1133">Transmembrane helix</keyword>
<dbReference type="EMBL" id="FXAM01000001">
    <property type="protein sequence ID" value="SMF95899.1"/>
    <property type="molecule type" value="Genomic_DNA"/>
</dbReference>
<evidence type="ECO:0000313" key="9">
    <source>
        <dbReference type="EMBL" id="SMF95899.1"/>
    </source>
</evidence>
<dbReference type="GO" id="GO:0016020">
    <property type="term" value="C:membrane"/>
    <property type="evidence" value="ECO:0007669"/>
    <property type="project" value="UniProtKB-SubCell"/>
</dbReference>
<evidence type="ECO:0000256" key="5">
    <source>
        <dbReference type="ARBA" id="ARBA00023186"/>
    </source>
</evidence>
<dbReference type="RefSeq" id="WP_125468981.1">
    <property type="nucleotide sequence ID" value="NZ_FXAM01000001.1"/>
</dbReference>
<keyword evidence="2 7" id="KW-0812">Transmembrane</keyword>
<dbReference type="PROSITE" id="PS50076">
    <property type="entry name" value="DNAJ_2"/>
    <property type="match status" value="1"/>
</dbReference>
<dbReference type="CDD" id="cd06257">
    <property type="entry name" value="DnaJ"/>
    <property type="match status" value="1"/>
</dbReference>
<dbReference type="SUPFAM" id="SSF46565">
    <property type="entry name" value="Chaperone J-domain"/>
    <property type="match status" value="1"/>
</dbReference>
<comment type="similarity">
    <text evidence="6">Belongs to the TIM14 family.</text>
</comment>
<dbReference type="PANTHER" id="PTHR12763:SF28">
    <property type="entry name" value="GEO10507P1-RELATED"/>
    <property type="match status" value="1"/>
</dbReference>
<dbReference type="STRING" id="1760988.SAMN02949497_3276"/>
<evidence type="ECO:0000256" key="7">
    <source>
        <dbReference type="SAM" id="Phobius"/>
    </source>
</evidence>
<dbReference type="AlphaFoldDB" id="A0A1Y6CYZ3"/>
<keyword evidence="5" id="KW-0143">Chaperone</keyword>
<evidence type="ECO:0000259" key="8">
    <source>
        <dbReference type="PROSITE" id="PS50076"/>
    </source>
</evidence>
<organism evidence="9 10">
    <name type="scientific">Methylomagnum ishizawai</name>
    <dbReference type="NCBI Taxonomy" id="1760988"/>
    <lineage>
        <taxon>Bacteria</taxon>
        <taxon>Pseudomonadati</taxon>
        <taxon>Pseudomonadota</taxon>
        <taxon>Gammaproteobacteria</taxon>
        <taxon>Methylococcales</taxon>
        <taxon>Methylococcaceae</taxon>
        <taxon>Methylomagnum</taxon>
    </lineage>
</organism>
<keyword evidence="4 7" id="KW-0472">Membrane</keyword>
<sequence length="153" mass="16501">MLLLVLAFLVLALAFWAGRRFLDPAANPAAQRLRGGLPWLLVLLMVALLSLGRGNPLGGFLLLGTLFGLPALRLYWQRLGRASPASEPGRPARPGGRMDVEEARQILGVPPGASREDIIAAHRRLMQRLHPDRGGSDYLAAQINQAKAVLLGS</sequence>
<evidence type="ECO:0000256" key="4">
    <source>
        <dbReference type="ARBA" id="ARBA00023136"/>
    </source>
</evidence>
<accession>A0A1Y6CYZ3</accession>